<dbReference type="Gene3D" id="1.20.120.1220">
    <property type="match status" value="1"/>
</dbReference>
<keyword evidence="9" id="KW-0808">Transferase</keyword>
<dbReference type="Proteomes" id="UP000229500">
    <property type="component" value="Unassembled WGS sequence"/>
</dbReference>
<dbReference type="AlphaFoldDB" id="A0A2M8L5C4"/>
<feature type="transmembrane region" description="Helical" evidence="10">
    <location>
        <begin position="81"/>
        <end position="102"/>
    </location>
</feature>
<evidence type="ECO:0000259" key="12">
    <source>
        <dbReference type="Pfam" id="PF06750"/>
    </source>
</evidence>
<dbReference type="GO" id="GO:0008168">
    <property type="term" value="F:methyltransferase activity"/>
    <property type="evidence" value="ECO:0007669"/>
    <property type="project" value="UniProtKB-KW"/>
</dbReference>
<organism evidence="13 14">
    <name type="scientific">Candidatus Shapirobacteria bacterium CG10_big_fil_rev_8_21_14_0_10_38_14</name>
    <dbReference type="NCBI Taxonomy" id="1974483"/>
    <lineage>
        <taxon>Bacteria</taxon>
        <taxon>Candidatus Shapironibacteriota</taxon>
    </lineage>
</organism>
<evidence type="ECO:0000256" key="3">
    <source>
        <dbReference type="ARBA" id="ARBA00022475"/>
    </source>
</evidence>
<dbReference type="EC" id="3.4.23.43" evidence="9"/>
<feature type="domain" description="Prepilin type IV endopeptidase peptidase" evidence="11">
    <location>
        <begin position="119"/>
        <end position="227"/>
    </location>
</feature>
<accession>A0A2M8L5C4</accession>
<evidence type="ECO:0000313" key="13">
    <source>
        <dbReference type="EMBL" id="PJE69033.1"/>
    </source>
</evidence>
<evidence type="ECO:0000256" key="7">
    <source>
        <dbReference type="ARBA" id="ARBA00023136"/>
    </source>
</evidence>
<dbReference type="PANTHER" id="PTHR30487:SF0">
    <property type="entry name" value="PREPILIN LEADER PEPTIDASE_N-METHYLTRANSFERASE-RELATED"/>
    <property type="match status" value="1"/>
</dbReference>
<feature type="transmembrane region" description="Helical" evidence="10">
    <location>
        <begin position="108"/>
        <end position="129"/>
    </location>
</feature>
<reference evidence="14" key="1">
    <citation type="submission" date="2017-09" db="EMBL/GenBank/DDBJ databases">
        <title>Depth-based differentiation of microbial function through sediment-hosted aquifers and enrichment of novel symbionts in the deep terrestrial subsurface.</title>
        <authorList>
            <person name="Probst A.J."/>
            <person name="Ladd B."/>
            <person name="Jarett J.K."/>
            <person name="Geller-Mcgrath D.E."/>
            <person name="Sieber C.M.K."/>
            <person name="Emerson J.B."/>
            <person name="Anantharaman K."/>
            <person name="Thomas B.C."/>
            <person name="Malmstrom R."/>
            <person name="Stieglmeier M."/>
            <person name="Klingl A."/>
            <person name="Woyke T."/>
            <person name="Ryan C.M."/>
            <person name="Banfield J.F."/>
        </authorList>
    </citation>
    <scope>NUCLEOTIDE SEQUENCE [LARGE SCALE GENOMIC DNA]</scope>
</reference>
<dbReference type="Pfam" id="PF06750">
    <property type="entry name" value="A24_N_bact"/>
    <property type="match status" value="1"/>
</dbReference>
<evidence type="ECO:0000259" key="11">
    <source>
        <dbReference type="Pfam" id="PF01478"/>
    </source>
</evidence>
<evidence type="ECO:0000256" key="1">
    <source>
        <dbReference type="ARBA" id="ARBA00004429"/>
    </source>
</evidence>
<feature type="transmembrane region" description="Helical" evidence="10">
    <location>
        <begin position="164"/>
        <end position="186"/>
    </location>
</feature>
<dbReference type="InterPro" id="IPR050882">
    <property type="entry name" value="Prepilin_peptidase/N-MTase"/>
</dbReference>
<dbReference type="EMBL" id="PFEL01000073">
    <property type="protein sequence ID" value="PJE69033.1"/>
    <property type="molecule type" value="Genomic_DNA"/>
</dbReference>
<dbReference type="InterPro" id="IPR014032">
    <property type="entry name" value="Peptidase_A24A_bac"/>
</dbReference>
<dbReference type="Pfam" id="PF01478">
    <property type="entry name" value="Peptidase_A24"/>
    <property type="match status" value="1"/>
</dbReference>
<feature type="transmembrane region" description="Helical" evidence="10">
    <location>
        <begin position="243"/>
        <end position="266"/>
    </location>
</feature>
<dbReference type="GO" id="GO:0005886">
    <property type="term" value="C:plasma membrane"/>
    <property type="evidence" value="ECO:0007669"/>
    <property type="project" value="UniProtKB-SubCell"/>
</dbReference>
<keyword evidence="5 9" id="KW-0812">Transmembrane</keyword>
<dbReference type="GO" id="GO:0006465">
    <property type="term" value="P:signal peptide processing"/>
    <property type="evidence" value="ECO:0007669"/>
    <property type="project" value="TreeGrafter"/>
</dbReference>
<dbReference type="EC" id="2.1.1.-" evidence="9"/>
<keyword evidence="4" id="KW-0997">Cell inner membrane</keyword>
<evidence type="ECO:0000313" key="14">
    <source>
        <dbReference type="Proteomes" id="UP000229500"/>
    </source>
</evidence>
<comment type="similarity">
    <text evidence="2 8">Belongs to the peptidase A24 family.</text>
</comment>
<keyword evidence="9" id="KW-0511">Multifunctional enzyme</keyword>
<evidence type="ECO:0000256" key="9">
    <source>
        <dbReference type="RuleBase" id="RU003794"/>
    </source>
</evidence>
<gene>
    <name evidence="13" type="ORF">COU96_01955</name>
</gene>
<evidence type="ECO:0000256" key="5">
    <source>
        <dbReference type="ARBA" id="ARBA00022692"/>
    </source>
</evidence>
<keyword evidence="9" id="KW-0489">Methyltransferase</keyword>
<keyword evidence="9" id="KW-0645">Protease</keyword>
<keyword evidence="6 10" id="KW-1133">Transmembrane helix</keyword>
<feature type="domain" description="Prepilin peptidase A24 N-terminal" evidence="12">
    <location>
        <begin position="16"/>
        <end position="96"/>
    </location>
</feature>
<evidence type="ECO:0000256" key="8">
    <source>
        <dbReference type="RuleBase" id="RU003793"/>
    </source>
</evidence>
<comment type="caution">
    <text evidence="13">The sequence shown here is derived from an EMBL/GenBank/DDBJ whole genome shotgun (WGS) entry which is preliminary data.</text>
</comment>
<dbReference type="PANTHER" id="PTHR30487">
    <property type="entry name" value="TYPE 4 PREPILIN-LIKE PROTEINS LEADER PEPTIDE-PROCESSING ENZYME"/>
    <property type="match status" value="1"/>
</dbReference>
<dbReference type="InterPro" id="IPR010627">
    <property type="entry name" value="Prepilin_pept_A24_N"/>
</dbReference>
<keyword evidence="3" id="KW-1003">Cell membrane</keyword>
<evidence type="ECO:0000256" key="10">
    <source>
        <dbReference type="SAM" id="Phobius"/>
    </source>
</evidence>
<keyword evidence="9" id="KW-0378">Hydrolase</keyword>
<dbReference type="GO" id="GO:0004190">
    <property type="term" value="F:aspartic-type endopeptidase activity"/>
    <property type="evidence" value="ECO:0007669"/>
    <property type="project" value="UniProtKB-EC"/>
</dbReference>
<feature type="transmembrane region" description="Helical" evidence="10">
    <location>
        <begin position="198"/>
        <end position="231"/>
    </location>
</feature>
<dbReference type="GO" id="GO:0032259">
    <property type="term" value="P:methylation"/>
    <property type="evidence" value="ECO:0007669"/>
    <property type="project" value="UniProtKB-KW"/>
</dbReference>
<evidence type="ECO:0000256" key="4">
    <source>
        <dbReference type="ARBA" id="ARBA00022519"/>
    </source>
</evidence>
<comment type="function">
    <text evidence="9">Plays an essential role in type IV pili and type II pseudopili formation by proteolytically removing the leader sequence from substrate proteins and subsequently monomethylating the alpha-amino group of the newly exposed N-terminal phenylalanine.</text>
</comment>
<protein>
    <recommendedName>
        <fullName evidence="9">Prepilin leader peptidase/N-methyltransferase</fullName>
        <ecNumber evidence="9">2.1.1.-</ecNumber>
        <ecNumber evidence="9">3.4.23.43</ecNumber>
    </recommendedName>
</protein>
<comment type="catalytic activity">
    <reaction evidence="9">
        <text>Typically cleaves a -Gly-|-Phe- bond to release an N-terminal, basic peptide of 5-8 residues from type IV prepilin, and then N-methylates the new N-terminal amino group, the methyl donor being S-adenosyl-L-methionine.</text>
        <dbReference type="EC" id="3.4.23.43"/>
    </reaction>
</comment>
<sequence>MIYNLISYLIYFFVFLFGLEVGSFLNCVIYRLQAGESFLKGRSYCPHCKHKLSWQDLIPILSFLILKGKCRYCHQKISWQYPLVEISTGLIFLLIFNSKFLISNEFLIFQFLNFLYYSIVSCLLIIIFVYDLKHYLIPDKIIYPAITLAVIFNFKFLIFKQFQIFNYSILSAFGAAGFFLAIFLISRGKWLGFGDVKLGFFMGIFLGFPNILIALFFAYLIGAIIGIGLVFAKKKTLKSEVPFGPFLITGTFIALFFGNQIINWYLNFLNLTI</sequence>
<feature type="transmembrane region" description="Helical" evidence="10">
    <location>
        <begin position="6"/>
        <end position="32"/>
    </location>
</feature>
<evidence type="ECO:0000256" key="6">
    <source>
        <dbReference type="ARBA" id="ARBA00022989"/>
    </source>
</evidence>
<evidence type="ECO:0000256" key="2">
    <source>
        <dbReference type="ARBA" id="ARBA00005801"/>
    </source>
</evidence>
<comment type="subcellular location">
    <subcellularLocation>
        <location evidence="1">Cell inner membrane</location>
        <topology evidence="1">Multi-pass membrane protein</topology>
    </subcellularLocation>
    <subcellularLocation>
        <location evidence="9">Cell membrane</location>
        <topology evidence="9">Multi-pass membrane protein</topology>
    </subcellularLocation>
</comment>
<name>A0A2M8L5C4_9BACT</name>
<feature type="transmembrane region" description="Helical" evidence="10">
    <location>
        <begin position="141"/>
        <end position="158"/>
    </location>
</feature>
<dbReference type="PRINTS" id="PR00864">
    <property type="entry name" value="PREPILNPTASE"/>
</dbReference>
<keyword evidence="7 10" id="KW-0472">Membrane</keyword>
<proteinExistence type="inferred from homology"/>
<dbReference type="InterPro" id="IPR000045">
    <property type="entry name" value="Prepilin_IV_endopep_pep"/>
</dbReference>